<dbReference type="GO" id="GO:0048278">
    <property type="term" value="P:vesicle docking"/>
    <property type="evidence" value="ECO:0007669"/>
    <property type="project" value="TreeGrafter"/>
</dbReference>
<feature type="transmembrane region" description="Helical" evidence="12">
    <location>
        <begin position="272"/>
        <end position="292"/>
    </location>
</feature>
<dbReference type="InterPro" id="IPR006011">
    <property type="entry name" value="Syntaxin_N"/>
</dbReference>
<reference evidence="14 15" key="1">
    <citation type="journal article" date="2019" name="G3 (Bethesda)">
        <title>Sequencing of a Wild Apple (Malus baccata) Genome Unravels the Differences Between Cultivated and Wild Apple Species Regarding Disease Resistance and Cold Tolerance.</title>
        <authorList>
            <person name="Chen X."/>
        </authorList>
    </citation>
    <scope>NUCLEOTIDE SEQUENCE [LARGE SCALE GENOMIC DNA]</scope>
    <source>
        <strain evidence="15">cv. Shandingzi</strain>
        <tissue evidence="14">Leaves</tissue>
    </source>
</reference>
<name>A0A540L0Z4_MALBA</name>
<dbReference type="EMBL" id="VIEB01000821">
    <property type="protein sequence ID" value="TQD80161.1"/>
    <property type="molecule type" value="Genomic_DNA"/>
</dbReference>
<evidence type="ECO:0000256" key="6">
    <source>
        <dbReference type="ARBA" id="ARBA00022990"/>
    </source>
</evidence>
<dbReference type="AlphaFoldDB" id="A0A540L0Z4"/>
<dbReference type="Gene3D" id="1.20.58.70">
    <property type="match status" value="1"/>
</dbReference>
<dbReference type="PANTHER" id="PTHR19957">
    <property type="entry name" value="SYNTAXIN"/>
    <property type="match status" value="1"/>
</dbReference>
<dbReference type="FunFam" id="1.20.58.70:FF:000004">
    <property type="entry name" value="Syntaxin-22 like"/>
    <property type="match status" value="1"/>
</dbReference>
<evidence type="ECO:0000256" key="10">
    <source>
        <dbReference type="RuleBase" id="RU003858"/>
    </source>
</evidence>
<evidence type="ECO:0000259" key="13">
    <source>
        <dbReference type="PROSITE" id="PS50192"/>
    </source>
</evidence>
<organism evidence="14 15">
    <name type="scientific">Malus baccata</name>
    <name type="common">Siberian crab apple</name>
    <name type="synonym">Pyrus baccata</name>
    <dbReference type="NCBI Taxonomy" id="106549"/>
    <lineage>
        <taxon>Eukaryota</taxon>
        <taxon>Viridiplantae</taxon>
        <taxon>Streptophyta</taxon>
        <taxon>Embryophyta</taxon>
        <taxon>Tracheophyta</taxon>
        <taxon>Spermatophyta</taxon>
        <taxon>Magnoliopsida</taxon>
        <taxon>eudicotyledons</taxon>
        <taxon>Gunneridae</taxon>
        <taxon>Pentapetalae</taxon>
        <taxon>rosids</taxon>
        <taxon>fabids</taxon>
        <taxon>Rosales</taxon>
        <taxon>Rosaceae</taxon>
        <taxon>Amygdaloideae</taxon>
        <taxon>Maleae</taxon>
        <taxon>Malus</taxon>
    </lineage>
</organism>
<evidence type="ECO:0000313" key="14">
    <source>
        <dbReference type="EMBL" id="TQD80161.1"/>
    </source>
</evidence>
<evidence type="ECO:0000313" key="15">
    <source>
        <dbReference type="Proteomes" id="UP000315295"/>
    </source>
</evidence>
<keyword evidence="2" id="KW-0813">Transport</keyword>
<dbReference type="InterPro" id="IPR006012">
    <property type="entry name" value="Syntaxin/epimorphin_CS"/>
</dbReference>
<dbReference type="SMART" id="SM00397">
    <property type="entry name" value="t_SNARE"/>
    <property type="match status" value="1"/>
</dbReference>
<accession>A0A540L0Z4</accession>
<dbReference type="GO" id="GO:0031201">
    <property type="term" value="C:SNARE complex"/>
    <property type="evidence" value="ECO:0007669"/>
    <property type="project" value="TreeGrafter"/>
</dbReference>
<evidence type="ECO:0000256" key="8">
    <source>
        <dbReference type="ARBA" id="ARBA00023136"/>
    </source>
</evidence>
<keyword evidence="7" id="KW-0175">Coiled coil</keyword>
<keyword evidence="15" id="KW-1185">Reference proteome</keyword>
<dbReference type="GO" id="GO:0006906">
    <property type="term" value="P:vesicle fusion"/>
    <property type="evidence" value="ECO:0007669"/>
    <property type="project" value="TreeGrafter"/>
</dbReference>
<evidence type="ECO:0000256" key="3">
    <source>
        <dbReference type="ARBA" id="ARBA00022692"/>
    </source>
</evidence>
<dbReference type="STRING" id="106549.A0A540L0Z4"/>
<evidence type="ECO:0000256" key="5">
    <source>
        <dbReference type="ARBA" id="ARBA00022989"/>
    </source>
</evidence>
<evidence type="ECO:0000256" key="9">
    <source>
        <dbReference type="ARBA" id="ARBA00060376"/>
    </source>
</evidence>
<keyword evidence="4" id="KW-0653">Protein transport</keyword>
<dbReference type="PROSITE" id="PS00914">
    <property type="entry name" value="SYNTAXIN"/>
    <property type="match status" value="1"/>
</dbReference>
<keyword evidence="6" id="KW-0007">Acetylation</keyword>
<dbReference type="InterPro" id="IPR045242">
    <property type="entry name" value="Syntaxin"/>
</dbReference>
<gene>
    <name evidence="14" type="ORF">C1H46_034284</name>
</gene>
<dbReference type="GO" id="GO:0006886">
    <property type="term" value="P:intracellular protein transport"/>
    <property type="evidence" value="ECO:0007669"/>
    <property type="project" value="InterPro"/>
</dbReference>
<sequence length="293" mass="32840">MSFQDLEAGSSPQQQQQQQRRPFVYSNAIQNQQQQQNRNQYLYEPSQALSAGIFQINTAVSTYYRLVNSLGTPKDTLQLRDKLHKTRAHIGQLVKDTSDKLKQASETDHHAQVTVVKKITDAKLAKDFQAVLKEFQKAQRLAAERETTYAPFVPKDVLPSSHPSHEQEMSSSRSSKQQTLLLESKRQEVVLADNEIAFNEAIIEEREQGIQEIQQQISEVNEIFKDLAVLVHDQGAIIDDIGSNIENSHAATVQATSHLVKASKTQRSNSSLTCLLLVIFGVILIIVIIVVVA</sequence>
<dbReference type="Proteomes" id="UP000315295">
    <property type="component" value="Unassembled WGS sequence"/>
</dbReference>
<keyword evidence="3 12" id="KW-0812">Transmembrane</keyword>
<dbReference type="GO" id="GO:0012505">
    <property type="term" value="C:endomembrane system"/>
    <property type="evidence" value="ECO:0007669"/>
    <property type="project" value="TreeGrafter"/>
</dbReference>
<dbReference type="GO" id="GO:0000149">
    <property type="term" value="F:SNARE binding"/>
    <property type="evidence" value="ECO:0007669"/>
    <property type="project" value="TreeGrafter"/>
</dbReference>
<dbReference type="InterPro" id="IPR000727">
    <property type="entry name" value="T_SNARE_dom"/>
</dbReference>
<feature type="domain" description="T-SNARE coiled-coil homology" evidence="13">
    <location>
        <begin position="200"/>
        <end position="262"/>
    </location>
</feature>
<dbReference type="Gene3D" id="1.20.5.110">
    <property type="match status" value="1"/>
</dbReference>
<feature type="region of interest" description="Disordered" evidence="11">
    <location>
        <begin position="1"/>
        <end position="22"/>
    </location>
</feature>
<dbReference type="Pfam" id="PF14523">
    <property type="entry name" value="Syntaxin_2"/>
    <property type="match status" value="1"/>
</dbReference>
<dbReference type="CDD" id="cd15840">
    <property type="entry name" value="SNARE_Qa"/>
    <property type="match status" value="1"/>
</dbReference>
<protein>
    <recommendedName>
        <fullName evidence="13">t-SNARE coiled-coil homology domain-containing protein</fullName>
    </recommendedName>
</protein>
<keyword evidence="5 12" id="KW-1133">Transmembrane helix</keyword>
<proteinExistence type="inferred from homology"/>
<dbReference type="SUPFAM" id="SSF47661">
    <property type="entry name" value="t-snare proteins"/>
    <property type="match status" value="1"/>
</dbReference>
<comment type="similarity">
    <text evidence="1 10">Belongs to the syntaxin family.</text>
</comment>
<comment type="subcellular location">
    <subcellularLocation>
        <location evidence="9">Prevacuolar compartment membrane</location>
        <topology evidence="9">Single-pass type IV membrane protein</topology>
    </subcellularLocation>
</comment>
<dbReference type="InterPro" id="IPR010989">
    <property type="entry name" value="SNARE"/>
</dbReference>
<evidence type="ECO:0000256" key="12">
    <source>
        <dbReference type="SAM" id="Phobius"/>
    </source>
</evidence>
<dbReference type="PANTHER" id="PTHR19957:SF38">
    <property type="entry name" value="LD27581P"/>
    <property type="match status" value="1"/>
</dbReference>
<evidence type="ECO:0000256" key="1">
    <source>
        <dbReference type="ARBA" id="ARBA00009063"/>
    </source>
</evidence>
<dbReference type="Pfam" id="PF05739">
    <property type="entry name" value="SNARE"/>
    <property type="match status" value="1"/>
</dbReference>
<dbReference type="GO" id="GO:0005484">
    <property type="term" value="F:SNAP receptor activity"/>
    <property type="evidence" value="ECO:0007669"/>
    <property type="project" value="InterPro"/>
</dbReference>
<keyword evidence="8 12" id="KW-0472">Membrane</keyword>
<dbReference type="FunFam" id="1.20.5.110:FF:000035">
    <property type="entry name" value="Syntaxin-22 like"/>
    <property type="match status" value="1"/>
</dbReference>
<dbReference type="GO" id="GO:0045324">
    <property type="term" value="P:late endosome to vacuole transport"/>
    <property type="evidence" value="ECO:0007669"/>
    <property type="project" value="UniProtKB-ARBA"/>
</dbReference>
<feature type="region of interest" description="Disordered" evidence="11">
    <location>
        <begin position="153"/>
        <end position="178"/>
    </location>
</feature>
<evidence type="ECO:0000256" key="7">
    <source>
        <dbReference type="ARBA" id="ARBA00023054"/>
    </source>
</evidence>
<evidence type="ECO:0000256" key="4">
    <source>
        <dbReference type="ARBA" id="ARBA00022927"/>
    </source>
</evidence>
<evidence type="ECO:0000256" key="2">
    <source>
        <dbReference type="ARBA" id="ARBA00022448"/>
    </source>
</evidence>
<dbReference type="SMART" id="SM00503">
    <property type="entry name" value="SynN"/>
    <property type="match status" value="1"/>
</dbReference>
<dbReference type="PROSITE" id="PS50192">
    <property type="entry name" value="T_SNARE"/>
    <property type="match status" value="1"/>
</dbReference>
<evidence type="ECO:0000256" key="11">
    <source>
        <dbReference type="SAM" id="MobiDB-lite"/>
    </source>
</evidence>
<comment type="caution">
    <text evidence="14">The sequence shown here is derived from an EMBL/GenBank/DDBJ whole genome shotgun (WGS) entry which is preliminary data.</text>
</comment>